<dbReference type="Proteomes" id="UP000683507">
    <property type="component" value="Chromosome"/>
</dbReference>
<dbReference type="InterPro" id="IPR044669">
    <property type="entry name" value="YneE/VCCN1/2-like"/>
</dbReference>
<evidence type="ECO:0000313" key="11">
    <source>
        <dbReference type="Proteomes" id="UP000683507"/>
    </source>
</evidence>
<dbReference type="Pfam" id="PF25539">
    <property type="entry name" value="Bestrophin_2"/>
    <property type="match status" value="1"/>
</dbReference>
<feature type="transmembrane region" description="Helical" evidence="9">
    <location>
        <begin position="24"/>
        <end position="44"/>
    </location>
</feature>
<accession>A0A916JP85</accession>
<keyword evidence="11" id="KW-1185">Reference proteome</keyword>
<evidence type="ECO:0000256" key="7">
    <source>
        <dbReference type="ARBA" id="ARBA00023136"/>
    </source>
</evidence>
<dbReference type="PANTHER" id="PTHR33281:SF19">
    <property type="entry name" value="VOLTAGE-DEPENDENT ANION CHANNEL-FORMING PROTEIN YNEE"/>
    <property type="match status" value="1"/>
</dbReference>
<feature type="transmembrane region" description="Helical" evidence="9">
    <location>
        <begin position="50"/>
        <end position="73"/>
    </location>
</feature>
<feature type="transmembrane region" description="Helical" evidence="9">
    <location>
        <begin position="219"/>
        <end position="250"/>
    </location>
</feature>
<evidence type="ECO:0008006" key="12">
    <source>
        <dbReference type="Google" id="ProtNLM"/>
    </source>
</evidence>
<evidence type="ECO:0000256" key="8">
    <source>
        <dbReference type="ARBA" id="ARBA00034708"/>
    </source>
</evidence>
<reference evidence="10" key="1">
    <citation type="submission" date="2021-04" db="EMBL/GenBank/DDBJ databases">
        <authorList>
            <person name="Rodrigo-Torres L."/>
            <person name="Arahal R. D."/>
            <person name="Lucena T."/>
        </authorList>
    </citation>
    <scope>NUCLEOTIDE SEQUENCE</scope>
    <source>
        <strain evidence="10">AS29M-1</strain>
    </source>
</reference>
<dbReference type="KEGG" id="ptan:CRYO30217_02724"/>
<name>A0A916JP85_9FLAO</name>
<keyword evidence="6" id="KW-0406">Ion transport</keyword>
<keyword evidence="2" id="KW-0813">Transport</keyword>
<evidence type="ECO:0000256" key="3">
    <source>
        <dbReference type="ARBA" id="ARBA00022475"/>
    </source>
</evidence>
<dbReference type="AlphaFoldDB" id="A0A916JP85"/>
<evidence type="ECO:0000313" key="10">
    <source>
        <dbReference type="EMBL" id="CAG5085319.1"/>
    </source>
</evidence>
<comment type="similarity">
    <text evidence="8">Belongs to the anion channel-forming bestrophin (TC 1.A.46) family.</text>
</comment>
<dbReference type="PANTHER" id="PTHR33281">
    <property type="entry name" value="UPF0187 PROTEIN YNEE"/>
    <property type="match status" value="1"/>
</dbReference>
<protein>
    <recommendedName>
        <fullName evidence="12">Bestrophin</fullName>
    </recommendedName>
</protein>
<keyword evidence="7 9" id="KW-0472">Membrane</keyword>
<proteinExistence type="inferred from homology"/>
<evidence type="ECO:0000256" key="6">
    <source>
        <dbReference type="ARBA" id="ARBA00023065"/>
    </source>
</evidence>
<gene>
    <name evidence="10" type="ORF">CRYO30217_02724</name>
</gene>
<organism evidence="10 11">
    <name type="scientific">Parvicella tangerina</name>
    <dbReference type="NCBI Taxonomy" id="2829795"/>
    <lineage>
        <taxon>Bacteria</taxon>
        <taxon>Pseudomonadati</taxon>
        <taxon>Bacteroidota</taxon>
        <taxon>Flavobacteriia</taxon>
        <taxon>Flavobacteriales</taxon>
        <taxon>Parvicellaceae</taxon>
        <taxon>Parvicella</taxon>
    </lineage>
</organism>
<dbReference type="RefSeq" id="WP_258542931.1">
    <property type="nucleotide sequence ID" value="NZ_OU015584.1"/>
</dbReference>
<dbReference type="GO" id="GO:0005886">
    <property type="term" value="C:plasma membrane"/>
    <property type="evidence" value="ECO:0007669"/>
    <property type="project" value="UniProtKB-SubCell"/>
</dbReference>
<evidence type="ECO:0000256" key="5">
    <source>
        <dbReference type="ARBA" id="ARBA00022989"/>
    </source>
</evidence>
<evidence type="ECO:0000256" key="9">
    <source>
        <dbReference type="SAM" id="Phobius"/>
    </source>
</evidence>
<comment type="subcellular location">
    <subcellularLocation>
        <location evidence="1">Cell membrane</location>
        <topology evidence="1">Multi-pass membrane protein</topology>
    </subcellularLocation>
</comment>
<dbReference type="EMBL" id="OU015584">
    <property type="protein sequence ID" value="CAG5085319.1"/>
    <property type="molecule type" value="Genomic_DNA"/>
</dbReference>
<keyword evidence="3" id="KW-1003">Cell membrane</keyword>
<keyword evidence="4 9" id="KW-0812">Transmembrane</keyword>
<evidence type="ECO:0000256" key="1">
    <source>
        <dbReference type="ARBA" id="ARBA00004651"/>
    </source>
</evidence>
<dbReference type="GO" id="GO:0005254">
    <property type="term" value="F:chloride channel activity"/>
    <property type="evidence" value="ECO:0007669"/>
    <property type="project" value="InterPro"/>
</dbReference>
<evidence type="ECO:0000256" key="2">
    <source>
        <dbReference type="ARBA" id="ARBA00022448"/>
    </source>
</evidence>
<sequence>MIKYNPKLWITHIFHVAKSDTLRILWKEMLIMGILTTGITYVEINFFDHIQFLTEITGVYSLVGFVLSLLLVFRTNTAYDRWWEGRKKWGEMVNNTRNLAAKVDSKIVNDQSRKKFSRWIVNYPFVLKEHLRDGVKREELLGTAEEVDQIVEASHPPTKLTSMMYKEFKTLKANGELTEEEYRIFDTNINALLDITGACERIKNTPIPYSYSLFLKKFIFIYVTTLPLAFVPTFGYGTALIAIFIFYVLVSMEVLAEEIEDPFGQDDNDLPTDDLCHKIKANVEDLLRN</sequence>
<keyword evidence="5 9" id="KW-1133">Transmembrane helix</keyword>
<evidence type="ECO:0000256" key="4">
    <source>
        <dbReference type="ARBA" id="ARBA00022692"/>
    </source>
</evidence>